<keyword evidence="7" id="KW-1185">Reference proteome</keyword>
<dbReference type="SUPFAM" id="SSF56801">
    <property type="entry name" value="Acetyl-CoA synthetase-like"/>
    <property type="match status" value="1"/>
</dbReference>
<dbReference type="HOGENOM" id="CLU_000022_59_10_11"/>
<dbReference type="GO" id="GO:0044550">
    <property type="term" value="P:secondary metabolite biosynthetic process"/>
    <property type="evidence" value="ECO:0007669"/>
    <property type="project" value="TreeGrafter"/>
</dbReference>
<evidence type="ECO:0000259" key="3">
    <source>
        <dbReference type="Pfam" id="PF00501"/>
    </source>
</evidence>
<dbReference type="PANTHER" id="PTHR43352:SF1">
    <property type="entry name" value="ANTHRANILATE--COA LIGASE"/>
    <property type="match status" value="1"/>
</dbReference>
<dbReference type="EMBL" id="LK022848">
    <property type="protein sequence ID" value="CDR03574.1"/>
    <property type="molecule type" value="Genomic_DNA"/>
</dbReference>
<evidence type="ECO:0000313" key="5">
    <source>
        <dbReference type="EMBL" id="CDR03574.1"/>
    </source>
</evidence>
<keyword evidence="1 6" id="KW-0436">Ligase</keyword>
<feature type="compositionally biased region" description="Basic and acidic residues" evidence="2">
    <location>
        <begin position="483"/>
        <end position="493"/>
    </location>
</feature>
<evidence type="ECO:0000313" key="6">
    <source>
        <dbReference type="EMBL" id="MBP2061857.1"/>
    </source>
</evidence>
<feature type="domain" description="AMP-binding enzyme C-terminal" evidence="4">
    <location>
        <begin position="424"/>
        <end position="462"/>
    </location>
</feature>
<gene>
    <name evidence="6" type="ORF">J2Z30_002873</name>
    <name evidence="5" type="ORF">SIRAN1278</name>
</gene>
<sequence>MTAVSVSAPPMPVGPTVSANVAAHLAALADRRGWSGRAAFLEGHRVWTHGEVHDRAERAATVLAGRGVAAGDRVLLALPDGIMWVTTFLAAARLGAVAVLVNPALTADDHRFMAEDSRAALAVSGPGLQDHFDGVPWLGRDQLSALTGPPATLGSAAPAPAAEPVTAATPLYIQYTSGTTGRPKAVAHGHGDVAAYHDLVGQEVLDIGPADVSFSVSKLFYAYGFGNAFAFPLFSGSAAVLTADRPGPALIDDLVARHRVTLLYSVPSSYAALVDERGTGHTACFTSVRAAVSAGEGLPPALGERVGELLGAPVLEQIGSTEAGHAFCANTVWDNAPGTLGRPVPRFELELRDGAGAVVADGADGSAEGELWVRGPTVVTGRPEDGGWLATRDRARRGRDGTYRHLGRVDDLEMVGGITVSPLEVEEVLRQHPSVREVAVAAVPDERGATRLRAYVVPAGGRADDAGGRADGRDGSGNPRGPDGPDRPDRPAVDEETLTADLIALARRRLAAYKAPRTVRLVASLPRTPTGKLRRHVVRTGRW</sequence>
<feature type="domain" description="AMP-dependent synthetase/ligase" evidence="3">
    <location>
        <begin position="34"/>
        <end position="381"/>
    </location>
</feature>
<dbReference type="PANTHER" id="PTHR43352">
    <property type="entry name" value="ACETYL-COA SYNTHETASE"/>
    <property type="match status" value="1"/>
</dbReference>
<evidence type="ECO:0000259" key="4">
    <source>
        <dbReference type="Pfam" id="PF13193"/>
    </source>
</evidence>
<dbReference type="EC" id="6.2.1.25" evidence="6"/>
<feature type="compositionally biased region" description="Basic and acidic residues" evidence="2">
    <location>
        <begin position="462"/>
        <end position="474"/>
    </location>
</feature>
<dbReference type="Gene3D" id="3.40.50.12780">
    <property type="entry name" value="N-terminal domain of ligase-like"/>
    <property type="match status" value="1"/>
</dbReference>
<accession>A0A060ZES3</accession>
<protein>
    <submittedName>
        <fullName evidence="5">AMP-binding protein</fullName>
    </submittedName>
    <submittedName>
        <fullName evidence="6">Fatty-acyl-CoA synthase/benzoate-CoA ligase/fatty acid CoA ligase FadD22</fullName>
        <ecNumber evidence="6">6.2.1.-</ecNumber>
        <ecNumber evidence="6">6.2.1.25</ecNumber>
    </submittedName>
</protein>
<dbReference type="AlphaFoldDB" id="A0A060ZES3"/>
<dbReference type="PROSITE" id="PS00455">
    <property type="entry name" value="AMP_BINDING"/>
    <property type="match status" value="1"/>
</dbReference>
<dbReference type="InterPro" id="IPR042099">
    <property type="entry name" value="ANL_N_sf"/>
</dbReference>
<organism evidence="5">
    <name type="scientific">Streptomyces iranensis</name>
    <dbReference type="NCBI Taxonomy" id="576784"/>
    <lineage>
        <taxon>Bacteria</taxon>
        <taxon>Bacillati</taxon>
        <taxon>Actinomycetota</taxon>
        <taxon>Actinomycetes</taxon>
        <taxon>Kitasatosporales</taxon>
        <taxon>Streptomycetaceae</taxon>
        <taxon>Streptomyces</taxon>
        <taxon>Streptomyces violaceusniger group</taxon>
    </lineage>
</organism>
<proteinExistence type="predicted"/>
<feature type="domain" description="AMP-binding enzyme C-terminal" evidence="4">
    <location>
        <begin position="495"/>
        <end position="532"/>
    </location>
</feature>
<dbReference type="InterPro" id="IPR000873">
    <property type="entry name" value="AMP-dep_synth/lig_dom"/>
</dbReference>
<dbReference type="InterPro" id="IPR025110">
    <property type="entry name" value="AMP-bd_C"/>
</dbReference>
<dbReference type="GO" id="GO:0018858">
    <property type="term" value="F:benzoate-CoA ligase activity"/>
    <property type="evidence" value="ECO:0007669"/>
    <property type="project" value="UniProtKB-EC"/>
</dbReference>
<reference evidence="5" key="1">
    <citation type="submission" date="2014-05" db="EMBL/GenBank/DDBJ databases">
        <authorList>
            <person name="Horn Fabian"/>
        </authorList>
    </citation>
    <scope>NUCLEOTIDE SEQUENCE</scope>
</reference>
<name>A0A060ZES3_9ACTN</name>
<evidence type="ECO:0000256" key="2">
    <source>
        <dbReference type="SAM" id="MobiDB-lite"/>
    </source>
</evidence>
<dbReference type="InterPro" id="IPR045851">
    <property type="entry name" value="AMP-bd_C_sf"/>
</dbReference>
<dbReference type="Pfam" id="PF00501">
    <property type="entry name" value="AMP-binding"/>
    <property type="match status" value="1"/>
</dbReference>
<dbReference type="Proteomes" id="UP000756710">
    <property type="component" value="Unassembled WGS sequence"/>
</dbReference>
<dbReference type="EC" id="6.2.1.-" evidence="6"/>
<feature type="region of interest" description="Disordered" evidence="2">
    <location>
        <begin position="460"/>
        <end position="494"/>
    </location>
</feature>
<dbReference type="Pfam" id="PF13193">
    <property type="entry name" value="AMP-binding_C"/>
    <property type="match status" value="2"/>
</dbReference>
<dbReference type="EMBL" id="JAGGLR010000007">
    <property type="protein sequence ID" value="MBP2061857.1"/>
    <property type="molecule type" value="Genomic_DNA"/>
</dbReference>
<evidence type="ECO:0000313" key="7">
    <source>
        <dbReference type="Proteomes" id="UP000756710"/>
    </source>
</evidence>
<dbReference type="Gene3D" id="3.30.300.30">
    <property type="match status" value="1"/>
</dbReference>
<evidence type="ECO:0000256" key="1">
    <source>
        <dbReference type="ARBA" id="ARBA00022598"/>
    </source>
</evidence>
<reference evidence="6 7" key="2">
    <citation type="submission" date="2021-03" db="EMBL/GenBank/DDBJ databases">
        <title>Genomic Encyclopedia of Type Strains, Phase IV (KMG-IV): sequencing the most valuable type-strain genomes for metagenomic binning, comparative biology and taxonomic classification.</title>
        <authorList>
            <person name="Goeker M."/>
        </authorList>
    </citation>
    <scope>NUCLEOTIDE SEQUENCE [LARGE SCALE GENOMIC DNA]</scope>
    <source>
        <strain evidence="6 7">DSM 41954</strain>
    </source>
</reference>
<dbReference type="InterPro" id="IPR020845">
    <property type="entry name" value="AMP-binding_CS"/>
</dbReference>